<proteinExistence type="predicted"/>
<feature type="region of interest" description="Disordered" evidence="1">
    <location>
        <begin position="212"/>
        <end position="317"/>
    </location>
</feature>
<sequence length="317" mass="34608">MNATRAPNHPVAFDGHFEPVSDSQGESVRGNLYGYVKTRSFIQSGGTFDQKNENFEVELVTNTALNNVLDTASIYSMSGKMIALNDGSMPMFTYFQESLTRTGNTGPERPDFTNCTIIHSLGLITLRREIVSDGNEISTRLEISVAHCDWDSEIGREVFLIGRLVDFDMEDSIAVVLVSSVSVTTGHQLGRSNPLAACSNKPGFAEGCKLTTFSPKKPSSSSTQINSAPSSLQTPSLTPQSDHLPKPLSQNKATITSKKGKEKAAPIPAYESNPPSDDDHEDNEGEEDPEPKVSPTSKRGRPREDVLRDAARRLKKF</sequence>
<feature type="compositionally biased region" description="Basic and acidic residues" evidence="1">
    <location>
        <begin position="302"/>
        <end position="317"/>
    </location>
</feature>
<evidence type="ECO:0000313" key="3">
    <source>
        <dbReference type="EnsemblFungi" id="PTTG_07756-t43_1-p1"/>
    </source>
</evidence>
<feature type="region of interest" description="Disordered" evidence="1">
    <location>
        <begin position="1"/>
        <end position="26"/>
    </location>
</feature>
<feature type="compositionally biased region" description="Polar residues" evidence="1">
    <location>
        <begin position="223"/>
        <end position="241"/>
    </location>
</feature>
<name>A0A180GED8_PUCT1</name>
<reference evidence="3" key="4">
    <citation type="submission" date="2025-05" db="UniProtKB">
        <authorList>
            <consortium name="EnsemblFungi"/>
        </authorList>
    </citation>
    <scope>IDENTIFICATION</scope>
    <source>
        <strain evidence="3">isolate 1-1 / race 1 (BBBD)</strain>
    </source>
</reference>
<dbReference type="EMBL" id="ADAS02000090">
    <property type="protein sequence ID" value="OAV90981.1"/>
    <property type="molecule type" value="Genomic_DNA"/>
</dbReference>
<feature type="compositionally biased region" description="Polar residues" evidence="1">
    <location>
        <begin position="248"/>
        <end position="257"/>
    </location>
</feature>
<organism evidence="2">
    <name type="scientific">Puccinia triticina (isolate 1-1 / race 1 (BBBD))</name>
    <name type="common">Brown leaf rust fungus</name>
    <dbReference type="NCBI Taxonomy" id="630390"/>
    <lineage>
        <taxon>Eukaryota</taxon>
        <taxon>Fungi</taxon>
        <taxon>Dikarya</taxon>
        <taxon>Basidiomycota</taxon>
        <taxon>Pucciniomycotina</taxon>
        <taxon>Pucciniomycetes</taxon>
        <taxon>Pucciniales</taxon>
        <taxon>Pucciniaceae</taxon>
        <taxon>Puccinia</taxon>
    </lineage>
</organism>
<gene>
    <name evidence="2" type="ORF">PTTG_07756</name>
</gene>
<reference evidence="2" key="2">
    <citation type="submission" date="2016-05" db="EMBL/GenBank/DDBJ databases">
        <title>Comparative analysis highlights variable genome content of wheat rusts and divergence of the mating loci.</title>
        <authorList>
            <person name="Cuomo C.A."/>
            <person name="Bakkeren G."/>
            <person name="Szabo L."/>
            <person name="Khalil H."/>
            <person name="Joly D."/>
            <person name="Goldberg J."/>
            <person name="Young S."/>
            <person name="Zeng Q."/>
            <person name="Fellers J."/>
        </authorList>
    </citation>
    <scope>NUCLEOTIDE SEQUENCE [LARGE SCALE GENOMIC DNA]</scope>
    <source>
        <strain evidence="2">1-1 BBBD Race 1</strain>
    </source>
</reference>
<dbReference type="EnsemblFungi" id="PTTG_07756-t43_1">
    <property type="protein sequence ID" value="PTTG_07756-t43_1-p1"/>
    <property type="gene ID" value="PTTG_07756"/>
</dbReference>
<reference evidence="3 4" key="3">
    <citation type="journal article" date="2017" name="G3 (Bethesda)">
        <title>Comparative analysis highlights variable genome content of wheat rusts and divergence of the mating loci.</title>
        <authorList>
            <person name="Cuomo C.A."/>
            <person name="Bakkeren G."/>
            <person name="Khalil H.B."/>
            <person name="Panwar V."/>
            <person name="Joly D."/>
            <person name="Linning R."/>
            <person name="Sakthikumar S."/>
            <person name="Song X."/>
            <person name="Adiconis X."/>
            <person name="Fan L."/>
            <person name="Goldberg J.M."/>
            <person name="Levin J.Z."/>
            <person name="Young S."/>
            <person name="Zeng Q."/>
            <person name="Anikster Y."/>
            <person name="Bruce M."/>
            <person name="Wang M."/>
            <person name="Yin C."/>
            <person name="McCallum B."/>
            <person name="Szabo L.J."/>
            <person name="Hulbert S."/>
            <person name="Chen X."/>
            <person name="Fellers J.P."/>
        </authorList>
    </citation>
    <scope>NUCLEOTIDE SEQUENCE</scope>
    <source>
        <strain evidence="4">Isolate 1-1 / race 1 (BBBD)</strain>
        <strain evidence="3">isolate 1-1 / race 1 (BBBD)</strain>
    </source>
</reference>
<evidence type="ECO:0000256" key="1">
    <source>
        <dbReference type="SAM" id="MobiDB-lite"/>
    </source>
</evidence>
<dbReference type="VEuPathDB" id="FungiDB:PTTG_07756"/>
<evidence type="ECO:0000313" key="2">
    <source>
        <dbReference type="EMBL" id="OAV90981.1"/>
    </source>
</evidence>
<evidence type="ECO:0000313" key="4">
    <source>
        <dbReference type="Proteomes" id="UP000005240"/>
    </source>
</evidence>
<accession>A0A180GED8</accession>
<dbReference type="Proteomes" id="UP000005240">
    <property type="component" value="Unassembled WGS sequence"/>
</dbReference>
<feature type="compositionally biased region" description="Acidic residues" evidence="1">
    <location>
        <begin position="276"/>
        <end position="289"/>
    </location>
</feature>
<protein>
    <submittedName>
        <fullName evidence="2 3">Uncharacterized protein</fullName>
    </submittedName>
</protein>
<dbReference type="AlphaFoldDB" id="A0A180GED8"/>
<reference evidence="2" key="1">
    <citation type="submission" date="2009-11" db="EMBL/GenBank/DDBJ databases">
        <authorList>
            <consortium name="The Broad Institute Genome Sequencing Platform"/>
            <person name="Ward D."/>
            <person name="Feldgarden M."/>
            <person name="Earl A."/>
            <person name="Young S.K."/>
            <person name="Zeng Q."/>
            <person name="Koehrsen M."/>
            <person name="Alvarado L."/>
            <person name="Berlin A."/>
            <person name="Bochicchio J."/>
            <person name="Borenstein D."/>
            <person name="Chapman S.B."/>
            <person name="Chen Z."/>
            <person name="Engels R."/>
            <person name="Freedman E."/>
            <person name="Gellesch M."/>
            <person name="Goldberg J."/>
            <person name="Griggs A."/>
            <person name="Gujja S."/>
            <person name="Heilman E."/>
            <person name="Heiman D."/>
            <person name="Hepburn T."/>
            <person name="Howarth C."/>
            <person name="Jen D."/>
            <person name="Larson L."/>
            <person name="Lewis B."/>
            <person name="Mehta T."/>
            <person name="Park D."/>
            <person name="Pearson M."/>
            <person name="Roberts A."/>
            <person name="Saif S."/>
            <person name="Shea T."/>
            <person name="Shenoy N."/>
            <person name="Sisk P."/>
            <person name="Stolte C."/>
            <person name="Sykes S."/>
            <person name="Thomson T."/>
            <person name="Walk T."/>
            <person name="White J."/>
            <person name="Yandava C."/>
            <person name="Izard J."/>
            <person name="Baranova O.V."/>
            <person name="Blanton J.M."/>
            <person name="Tanner A.C."/>
            <person name="Dewhirst F.E."/>
            <person name="Haas B."/>
            <person name="Nusbaum C."/>
            <person name="Birren B."/>
        </authorList>
    </citation>
    <scope>NUCLEOTIDE SEQUENCE [LARGE SCALE GENOMIC DNA]</scope>
    <source>
        <strain evidence="2">1-1 BBBD Race 1</strain>
    </source>
</reference>
<keyword evidence="4" id="KW-1185">Reference proteome</keyword>
<dbReference type="OrthoDB" id="2505029at2759"/>